<dbReference type="Proteomes" id="UP000002036">
    <property type="component" value="Chromosome D"/>
</dbReference>
<dbReference type="InParanoid" id="C5DFB8"/>
<dbReference type="HOGENOM" id="CLU_125609_1_0_1"/>
<evidence type="ECO:0000313" key="2">
    <source>
        <dbReference type="EMBL" id="CAR22873.1"/>
    </source>
</evidence>
<proteinExistence type="predicted"/>
<organism evidence="2 3">
    <name type="scientific">Lachancea thermotolerans (strain ATCC 56472 / CBS 6340 / NRRL Y-8284)</name>
    <name type="common">Yeast</name>
    <name type="synonym">Kluyveromyces thermotolerans</name>
    <dbReference type="NCBI Taxonomy" id="559295"/>
    <lineage>
        <taxon>Eukaryota</taxon>
        <taxon>Fungi</taxon>
        <taxon>Dikarya</taxon>
        <taxon>Ascomycota</taxon>
        <taxon>Saccharomycotina</taxon>
        <taxon>Saccharomycetes</taxon>
        <taxon>Saccharomycetales</taxon>
        <taxon>Saccharomycetaceae</taxon>
        <taxon>Lachancea</taxon>
    </lineage>
</organism>
<dbReference type="GeneID" id="8295553"/>
<keyword evidence="3" id="KW-1185">Reference proteome</keyword>
<reference evidence="2 3" key="1">
    <citation type="journal article" date="2009" name="Genome Res.">
        <title>Comparative genomics of protoploid Saccharomycetaceae.</title>
        <authorList>
            <consortium name="The Genolevures Consortium"/>
            <person name="Souciet J.-L."/>
            <person name="Dujon B."/>
            <person name="Gaillardin C."/>
            <person name="Johnston M."/>
            <person name="Baret P.V."/>
            <person name="Cliften P."/>
            <person name="Sherman D.J."/>
            <person name="Weissenbach J."/>
            <person name="Westhof E."/>
            <person name="Wincker P."/>
            <person name="Jubin C."/>
            <person name="Poulain J."/>
            <person name="Barbe V."/>
            <person name="Segurens B."/>
            <person name="Artiguenave F."/>
            <person name="Anthouard V."/>
            <person name="Vacherie B."/>
            <person name="Val M.-E."/>
            <person name="Fulton R.S."/>
            <person name="Minx P."/>
            <person name="Wilson R."/>
            <person name="Durrens P."/>
            <person name="Jean G."/>
            <person name="Marck C."/>
            <person name="Martin T."/>
            <person name="Nikolski M."/>
            <person name="Rolland T."/>
            <person name="Seret M.-L."/>
            <person name="Casaregola S."/>
            <person name="Despons L."/>
            <person name="Fairhead C."/>
            <person name="Fischer G."/>
            <person name="Lafontaine I."/>
            <person name="Leh V."/>
            <person name="Lemaire M."/>
            <person name="de Montigny J."/>
            <person name="Neuveglise C."/>
            <person name="Thierry A."/>
            <person name="Blanc-Lenfle I."/>
            <person name="Bleykasten C."/>
            <person name="Diffels J."/>
            <person name="Fritsch E."/>
            <person name="Frangeul L."/>
            <person name="Goeffon A."/>
            <person name="Jauniaux N."/>
            <person name="Kachouri-Lafond R."/>
            <person name="Payen C."/>
            <person name="Potier S."/>
            <person name="Pribylova L."/>
            <person name="Ozanne C."/>
            <person name="Richard G.-F."/>
            <person name="Sacerdot C."/>
            <person name="Straub M.-L."/>
            <person name="Talla E."/>
        </authorList>
    </citation>
    <scope>NUCLEOTIDE SEQUENCE [LARGE SCALE GENOMIC DNA]</scope>
    <source>
        <strain evidence="3">ATCC 56472 / CBS 6340 / NRRL Y-8284</strain>
    </source>
</reference>
<dbReference type="OrthoDB" id="4036571at2759"/>
<feature type="compositionally biased region" description="Low complexity" evidence="1">
    <location>
        <begin position="31"/>
        <end position="76"/>
    </location>
</feature>
<gene>
    <name evidence="2" type="ordered locus">KLTH0D13816g</name>
</gene>
<dbReference type="RefSeq" id="XP_002553311.1">
    <property type="nucleotide sequence ID" value="XM_002553265.1"/>
</dbReference>
<protein>
    <submittedName>
        <fullName evidence="2">KLTH0D13816p</fullName>
    </submittedName>
</protein>
<dbReference type="EMBL" id="CU928168">
    <property type="protein sequence ID" value="CAR22873.1"/>
    <property type="molecule type" value="Genomic_DNA"/>
</dbReference>
<dbReference type="OMA" id="KWKSKRY"/>
<dbReference type="FunCoup" id="C5DFB8">
    <property type="interactions" value="119"/>
</dbReference>
<feature type="region of interest" description="Disordered" evidence="1">
    <location>
        <begin position="1"/>
        <end position="135"/>
    </location>
</feature>
<feature type="compositionally biased region" description="Polar residues" evidence="1">
    <location>
        <begin position="88"/>
        <end position="115"/>
    </location>
</feature>
<dbReference type="eggNOG" id="ENOG502SFCR">
    <property type="taxonomic scope" value="Eukaryota"/>
</dbReference>
<accession>C5DFB8</accession>
<evidence type="ECO:0000256" key="1">
    <source>
        <dbReference type="SAM" id="MobiDB-lite"/>
    </source>
</evidence>
<evidence type="ECO:0000313" key="3">
    <source>
        <dbReference type="Proteomes" id="UP000002036"/>
    </source>
</evidence>
<dbReference type="KEGG" id="lth:KLTH0D13816g"/>
<name>C5DFB8_LACTC</name>
<sequence>MSTATHKPRLTGWAAAAAKAAPKTQSKPEESPSSSSSAAAARSTAAASSKSSTGTKTRPPAAARGVSPPASAPASKDPTKKNKKTSRPAFNSEQVAQFLRSQFAAQSSQPNTTVYTKPKTHSSHGSPDWGTTTSKWKTKKYGCLSDVARSLRS</sequence>
<dbReference type="AlphaFoldDB" id="C5DFB8"/>